<dbReference type="VEuPathDB" id="FungiDB:TSTA_084860"/>
<dbReference type="EMBL" id="EQ962653">
    <property type="protein sequence ID" value="EED21255.1"/>
    <property type="molecule type" value="Genomic_DNA"/>
</dbReference>
<evidence type="ECO:0000313" key="3">
    <source>
        <dbReference type="Proteomes" id="UP000001745"/>
    </source>
</evidence>
<dbReference type="HOGENOM" id="CLU_066042_5_1_1"/>
<dbReference type="RefSeq" id="XP_002478218.1">
    <property type="nucleotide sequence ID" value="XM_002478173.1"/>
</dbReference>
<dbReference type="PANTHER" id="PTHR35896">
    <property type="entry name" value="IG-LIKE DOMAIN-CONTAINING PROTEIN"/>
    <property type="match status" value="1"/>
</dbReference>
<dbReference type="PANTHER" id="PTHR35896:SF3">
    <property type="entry name" value="MAJOR FACILITATOR SUPERFAMILY TRANSPORTER"/>
    <property type="match status" value="1"/>
</dbReference>
<dbReference type="OrthoDB" id="3501153at2759"/>
<keyword evidence="1" id="KW-0472">Membrane</keyword>
<dbReference type="InterPro" id="IPR053008">
    <property type="entry name" value="Phomopsin_biosynth_assoc"/>
</dbReference>
<dbReference type="InParanoid" id="B8M0F8"/>
<evidence type="ECO:0000256" key="1">
    <source>
        <dbReference type="SAM" id="Phobius"/>
    </source>
</evidence>
<accession>B8M0F8</accession>
<proteinExistence type="predicted"/>
<gene>
    <name evidence="2" type="ORF">TSTA_084860</name>
</gene>
<organism evidence="2 3">
    <name type="scientific">Talaromyces stipitatus (strain ATCC 10500 / CBS 375.48 / QM 6759 / NRRL 1006)</name>
    <name type="common">Penicillium stipitatum</name>
    <dbReference type="NCBI Taxonomy" id="441959"/>
    <lineage>
        <taxon>Eukaryota</taxon>
        <taxon>Fungi</taxon>
        <taxon>Dikarya</taxon>
        <taxon>Ascomycota</taxon>
        <taxon>Pezizomycotina</taxon>
        <taxon>Eurotiomycetes</taxon>
        <taxon>Eurotiomycetidae</taxon>
        <taxon>Eurotiales</taxon>
        <taxon>Trichocomaceae</taxon>
        <taxon>Talaromyces</taxon>
        <taxon>Talaromyces sect. Talaromyces</taxon>
    </lineage>
</organism>
<reference evidence="3" key="1">
    <citation type="journal article" date="2015" name="Genome Announc.">
        <title>Genome sequence of the AIDS-associated pathogen Penicillium marneffei (ATCC18224) and its near taxonomic relative Talaromyces stipitatus (ATCC10500).</title>
        <authorList>
            <person name="Nierman W.C."/>
            <person name="Fedorova-Abrams N.D."/>
            <person name="Andrianopoulos A."/>
        </authorList>
    </citation>
    <scope>NUCLEOTIDE SEQUENCE [LARGE SCALE GENOMIC DNA]</scope>
    <source>
        <strain evidence="3">ATCC 10500 / CBS 375.48 / QM 6759 / NRRL 1006</strain>
    </source>
</reference>
<name>B8M0F8_TALSN</name>
<sequence length="206" mass="23842">MADMKNEERGRLLPDDLLNANRVLYVHTPQMPWWRNALNVFLVSAISVVMTVPVMLLITPTLVLKEKKPFTYTDCGNTSTSARQAGCGYEPMMRAWVPPECYYTDIIDDYDVFRDRKWFADKGLSITSNIERLESGDEELAYTPIAVEKRYPAISWNMANIDHSHHCAHMVALRIQNSYNETFVHEDDTFTESYLNFQTCVLMNWA</sequence>
<evidence type="ECO:0000313" key="2">
    <source>
        <dbReference type="EMBL" id="EED21255.1"/>
    </source>
</evidence>
<keyword evidence="1" id="KW-1133">Transmembrane helix</keyword>
<keyword evidence="3" id="KW-1185">Reference proteome</keyword>
<dbReference type="Proteomes" id="UP000001745">
    <property type="component" value="Unassembled WGS sequence"/>
</dbReference>
<feature type="transmembrane region" description="Helical" evidence="1">
    <location>
        <begin position="37"/>
        <end position="58"/>
    </location>
</feature>
<dbReference type="OMA" id="NMANIDH"/>
<dbReference type="GeneID" id="8106092"/>
<dbReference type="STRING" id="441959.B8M0F8"/>
<protein>
    <submittedName>
        <fullName evidence="2">Uncharacterized protein</fullName>
    </submittedName>
</protein>
<dbReference type="eggNOG" id="ENOG502SY26">
    <property type="taxonomic scope" value="Eukaryota"/>
</dbReference>
<keyword evidence="1" id="KW-0812">Transmembrane</keyword>
<dbReference type="PhylomeDB" id="B8M0F8"/>
<dbReference type="AlphaFoldDB" id="B8M0F8"/>